<dbReference type="Proteomes" id="UP001500920">
    <property type="component" value="Unassembled WGS sequence"/>
</dbReference>
<organism evidence="1 2">
    <name type="scientific">Salinicoccus jeotgali</name>
    <dbReference type="NCBI Taxonomy" id="381634"/>
    <lineage>
        <taxon>Bacteria</taxon>
        <taxon>Bacillati</taxon>
        <taxon>Bacillota</taxon>
        <taxon>Bacilli</taxon>
        <taxon>Bacillales</taxon>
        <taxon>Staphylococcaceae</taxon>
        <taxon>Salinicoccus</taxon>
    </lineage>
</organism>
<evidence type="ECO:0000313" key="2">
    <source>
        <dbReference type="Proteomes" id="UP001500920"/>
    </source>
</evidence>
<accession>A0ABP7ETU2</accession>
<gene>
    <name evidence="1" type="ORF">GCM10022378_11780</name>
</gene>
<comment type="caution">
    <text evidence="1">The sequence shown here is derived from an EMBL/GenBank/DDBJ whole genome shotgun (WGS) entry which is preliminary data.</text>
</comment>
<protein>
    <submittedName>
        <fullName evidence="1">Uncharacterized protein</fullName>
    </submittedName>
</protein>
<keyword evidence="2" id="KW-1185">Reference proteome</keyword>
<reference evidence="2" key="1">
    <citation type="journal article" date="2019" name="Int. J. Syst. Evol. Microbiol.">
        <title>The Global Catalogue of Microorganisms (GCM) 10K type strain sequencing project: providing services to taxonomists for standard genome sequencing and annotation.</title>
        <authorList>
            <consortium name="The Broad Institute Genomics Platform"/>
            <consortium name="The Broad Institute Genome Sequencing Center for Infectious Disease"/>
            <person name="Wu L."/>
            <person name="Ma J."/>
        </authorList>
    </citation>
    <scope>NUCLEOTIDE SEQUENCE [LARGE SCALE GENOMIC DNA]</scope>
    <source>
        <strain evidence="2">JCM 16981</strain>
    </source>
</reference>
<dbReference type="EMBL" id="BAABCK010000021">
    <property type="protein sequence ID" value="GAA3723301.1"/>
    <property type="molecule type" value="Genomic_DNA"/>
</dbReference>
<sequence length="73" mass="8376">MKLNIIEHYVILNHKLQQAIVSGEIDKYQSLYYTMENDLIVDYYTDLNDVPGAVAGMLNAIELSETLLISHFE</sequence>
<proteinExistence type="predicted"/>
<evidence type="ECO:0000313" key="1">
    <source>
        <dbReference type="EMBL" id="GAA3723301.1"/>
    </source>
</evidence>
<dbReference type="RefSeq" id="WP_344702370.1">
    <property type="nucleotide sequence ID" value="NZ_BAABCK010000021.1"/>
</dbReference>
<name>A0ABP7ETU2_9STAP</name>